<dbReference type="Gene3D" id="3.80.10.10">
    <property type="entry name" value="Ribonuclease Inhibitor"/>
    <property type="match status" value="2"/>
</dbReference>
<keyword evidence="1" id="KW-0433">Leucine-rich repeat</keyword>
<dbReference type="PROSITE" id="PS51450">
    <property type="entry name" value="LRR"/>
    <property type="match status" value="4"/>
</dbReference>
<dbReference type="SMART" id="SM00369">
    <property type="entry name" value="LRR_TYP"/>
    <property type="match status" value="6"/>
</dbReference>
<sequence length="225" mass="25210">MGNSALRAHVETAQKTGVFQLKDRGLTEFPSELQKLTSNLRTIDLSNNKIESLPPMIIGKFTLLKSLSLNNNKLTVLPDELCNLKKLETLSLNNNHLRELPSTFGQLSALKTLSLSGNQLRALPSQLCNLRHLDVVDLSKNQIRSIPDTVQELQVIELNLNQNQIAQISVKISCCPRLKVLRLEENCLELSMLPQSILSDSQICLLAVEGNLFEIKKLRELEGYD</sequence>
<dbReference type="SMART" id="SM00364">
    <property type="entry name" value="LRR_BAC"/>
    <property type="match status" value="4"/>
</dbReference>
<dbReference type="EMBL" id="RWIC01000297">
    <property type="protein sequence ID" value="TKC45881.1"/>
    <property type="molecule type" value="Genomic_DNA"/>
</dbReference>
<comment type="caution">
    <text evidence="4">The sequence shown here is derived from an EMBL/GenBank/DDBJ whole genome shotgun (WGS) entry which is preliminary data.</text>
</comment>
<evidence type="ECO:0000256" key="1">
    <source>
        <dbReference type="ARBA" id="ARBA00022614"/>
    </source>
</evidence>
<dbReference type="AlphaFoldDB" id="A0A4U1F8M2"/>
<dbReference type="InterPro" id="IPR050216">
    <property type="entry name" value="LRR_domain-containing"/>
</dbReference>
<proteinExistence type="predicted"/>
<dbReference type="PRINTS" id="PR00019">
    <property type="entry name" value="LEURICHRPT"/>
</dbReference>
<organism evidence="4 5">
    <name type="scientific">Monodon monoceros</name>
    <name type="common">Narwhal</name>
    <name type="synonym">Ceratodon monodon</name>
    <dbReference type="NCBI Taxonomy" id="40151"/>
    <lineage>
        <taxon>Eukaryota</taxon>
        <taxon>Metazoa</taxon>
        <taxon>Chordata</taxon>
        <taxon>Craniata</taxon>
        <taxon>Vertebrata</taxon>
        <taxon>Euteleostomi</taxon>
        <taxon>Mammalia</taxon>
        <taxon>Eutheria</taxon>
        <taxon>Laurasiatheria</taxon>
        <taxon>Artiodactyla</taxon>
        <taxon>Whippomorpha</taxon>
        <taxon>Cetacea</taxon>
        <taxon>Odontoceti</taxon>
        <taxon>Monodontidae</taxon>
        <taxon>Monodon</taxon>
    </lineage>
</organism>
<dbReference type="FunFam" id="3.80.10.10:FF:000458">
    <property type="entry name" value="Leucine rich repeat containing 57"/>
    <property type="match status" value="1"/>
</dbReference>
<evidence type="ECO:0000256" key="3">
    <source>
        <dbReference type="ARBA" id="ARBA00071423"/>
    </source>
</evidence>
<dbReference type="GO" id="GO:0005737">
    <property type="term" value="C:cytoplasm"/>
    <property type="evidence" value="ECO:0007669"/>
    <property type="project" value="TreeGrafter"/>
</dbReference>
<dbReference type="InterPro" id="IPR001611">
    <property type="entry name" value="Leu-rich_rpt"/>
</dbReference>
<evidence type="ECO:0000313" key="5">
    <source>
        <dbReference type="Proteomes" id="UP000308365"/>
    </source>
</evidence>
<gene>
    <name evidence="4" type="ORF">EI555_009272</name>
</gene>
<dbReference type="PANTHER" id="PTHR48051">
    <property type="match status" value="1"/>
</dbReference>
<dbReference type="SUPFAM" id="SSF52058">
    <property type="entry name" value="L domain-like"/>
    <property type="match status" value="1"/>
</dbReference>
<evidence type="ECO:0000313" key="4">
    <source>
        <dbReference type="EMBL" id="TKC45881.1"/>
    </source>
</evidence>
<reference evidence="5" key="1">
    <citation type="journal article" date="2019" name="IScience">
        <title>Narwhal Genome Reveals Long-Term Low Genetic Diversity despite Current Large Abundance Size.</title>
        <authorList>
            <person name="Westbury M.V."/>
            <person name="Petersen B."/>
            <person name="Garde E."/>
            <person name="Heide-Jorgensen M.P."/>
            <person name="Lorenzen E.D."/>
        </authorList>
    </citation>
    <scope>NUCLEOTIDE SEQUENCE [LARGE SCALE GENOMIC DNA]</scope>
</reference>
<keyword evidence="2" id="KW-0677">Repeat</keyword>
<evidence type="ECO:0000256" key="2">
    <source>
        <dbReference type="ARBA" id="ARBA00022737"/>
    </source>
</evidence>
<accession>A0A4U1F8M2</accession>
<dbReference type="InterPro" id="IPR003591">
    <property type="entry name" value="Leu-rich_rpt_typical-subtyp"/>
</dbReference>
<protein>
    <recommendedName>
        <fullName evidence="3">Leucine-rich repeat-containing protein 57</fullName>
    </recommendedName>
</protein>
<dbReference type="FunFam" id="3.80.10.10:FF:000230">
    <property type="entry name" value="Leucine-rich repeat-containing protein 57"/>
    <property type="match status" value="1"/>
</dbReference>
<name>A0A4U1F8M2_MONMO</name>
<dbReference type="InterPro" id="IPR032675">
    <property type="entry name" value="LRR_dom_sf"/>
</dbReference>
<dbReference type="Proteomes" id="UP000308365">
    <property type="component" value="Unassembled WGS sequence"/>
</dbReference>
<dbReference type="PANTHER" id="PTHR48051:SF62">
    <property type="entry name" value="LEUCINE-RICH REPEAT-CONTAINING PROTEIN 57"/>
    <property type="match status" value="1"/>
</dbReference>
<dbReference type="Pfam" id="PF13855">
    <property type="entry name" value="LRR_8"/>
    <property type="match status" value="2"/>
</dbReference>
<feature type="non-terminal residue" evidence="4">
    <location>
        <position position="225"/>
    </location>
</feature>